<accession>A0ABV5CG25</accession>
<sequence length="245" mass="27848">MFRHFGERRTLSHNLQLATLLSFVAGVVNISGVFYIKTLTTNVTGHFAFFAEEIVLNNYGLAFIYVAYVLCFLFGSFVSGFLMQLIARKKKGMSPVLLPILLEMLIISLVWYYSYTTVWSASKTHIIAASLLFAMSVQNALVTLVSNSIVRTTHLTGLFTDLGIEWAQLIFYRKAQARKRLKQSIFLRLAIIVFFFLGCVIGGVLFKFVSFHALLLAVGVLSYALFYDSIKYQFYSIKRRIQSHI</sequence>
<feature type="transmembrane region" description="Helical" evidence="1">
    <location>
        <begin position="126"/>
        <end position="145"/>
    </location>
</feature>
<feature type="transmembrane region" description="Helical" evidence="1">
    <location>
        <begin position="20"/>
        <end position="39"/>
    </location>
</feature>
<evidence type="ECO:0000256" key="1">
    <source>
        <dbReference type="SAM" id="Phobius"/>
    </source>
</evidence>
<feature type="transmembrane region" description="Helical" evidence="1">
    <location>
        <begin position="95"/>
        <end position="114"/>
    </location>
</feature>
<feature type="transmembrane region" description="Helical" evidence="1">
    <location>
        <begin position="185"/>
        <end position="205"/>
    </location>
</feature>
<keyword evidence="3" id="KW-1185">Reference proteome</keyword>
<keyword evidence="1" id="KW-0812">Transmembrane</keyword>
<dbReference type="InterPro" id="IPR010699">
    <property type="entry name" value="DUF1275"/>
</dbReference>
<organism evidence="2 3">
    <name type="scientific">Albibacterium profundi</name>
    <dbReference type="NCBI Taxonomy" id="3134906"/>
    <lineage>
        <taxon>Bacteria</taxon>
        <taxon>Pseudomonadati</taxon>
        <taxon>Bacteroidota</taxon>
        <taxon>Sphingobacteriia</taxon>
        <taxon>Sphingobacteriales</taxon>
        <taxon>Sphingobacteriaceae</taxon>
        <taxon>Albibacterium</taxon>
    </lineage>
</organism>
<name>A0ABV5CG25_9SPHI</name>
<dbReference type="RefSeq" id="WP_375558040.1">
    <property type="nucleotide sequence ID" value="NZ_JBBVGT010000003.1"/>
</dbReference>
<dbReference type="Pfam" id="PF06912">
    <property type="entry name" value="DUF1275"/>
    <property type="match status" value="1"/>
</dbReference>
<keyword evidence="1" id="KW-1133">Transmembrane helix</keyword>
<dbReference type="PANTHER" id="PTHR37314">
    <property type="entry name" value="SLR0142 PROTEIN"/>
    <property type="match status" value="1"/>
</dbReference>
<comment type="caution">
    <text evidence="2">The sequence shown here is derived from an EMBL/GenBank/DDBJ whole genome shotgun (WGS) entry which is preliminary data.</text>
</comment>
<protein>
    <submittedName>
        <fullName evidence="2">YoaK family protein</fullName>
    </submittedName>
</protein>
<evidence type="ECO:0000313" key="3">
    <source>
        <dbReference type="Proteomes" id="UP001580928"/>
    </source>
</evidence>
<dbReference type="Proteomes" id="UP001580928">
    <property type="component" value="Unassembled WGS sequence"/>
</dbReference>
<dbReference type="EMBL" id="JBBVGT010000003">
    <property type="protein sequence ID" value="MFB5946511.1"/>
    <property type="molecule type" value="Genomic_DNA"/>
</dbReference>
<evidence type="ECO:0000313" key="2">
    <source>
        <dbReference type="EMBL" id="MFB5946511.1"/>
    </source>
</evidence>
<gene>
    <name evidence="2" type="ORF">WKR92_11770</name>
</gene>
<keyword evidence="1" id="KW-0472">Membrane</keyword>
<dbReference type="PANTHER" id="PTHR37314:SF4">
    <property type="entry name" value="UPF0700 TRANSMEMBRANE PROTEIN YOAK"/>
    <property type="match status" value="1"/>
</dbReference>
<feature type="transmembrane region" description="Helical" evidence="1">
    <location>
        <begin position="211"/>
        <end position="230"/>
    </location>
</feature>
<proteinExistence type="predicted"/>
<reference evidence="2 3" key="1">
    <citation type="submission" date="2024-04" db="EMBL/GenBank/DDBJ databases">
        <title>Albibacterium profundi sp. nov., isolated from sediment of the Challenger Deep of Mariana Trench.</title>
        <authorList>
            <person name="Wang Y."/>
        </authorList>
    </citation>
    <scope>NUCLEOTIDE SEQUENCE [LARGE SCALE GENOMIC DNA]</scope>
    <source>
        <strain evidence="2 3">RHL897</strain>
    </source>
</reference>
<feature type="transmembrane region" description="Helical" evidence="1">
    <location>
        <begin position="59"/>
        <end position="83"/>
    </location>
</feature>